<organism evidence="1 2">
    <name type="scientific">Selenihalanaerobacter shriftii</name>
    <dbReference type="NCBI Taxonomy" id="142842"/>
    <lineage>
        <taxon>Bacteria</taxon>
        <taxon>Bacillati</taxon>
        <taxon>Bacillota</taxon>
        <taxon>Clostridia</taxon>
        <taxon>Halanaerobiales</taxon>
        <taxon>Halobacteroidaceae</taxon>
        <taxon>Selenihalanaerobacter</taxon>
    </lineage>
</organism>
<gene>
    <name evidence="1" type="ORF">SAMN02745118_00758</name>
</gene>
<evidence type="ECO:0000313" key="2">
    <source>
        <dbReference type="Proteomes" id="UP000190625"/>
    </source>
</evidence>
<keyword evidence="2" id="KW-1185">Reference proteome</keyword>
<name>A0A1T4KFN0_9FIRM</name>
<dbReference type="RefSeq" id="WP_078809256.1">
    <property type="nucleotide sequence ID" value="NZ_FUWM01000006.1"/>
</dbReference>
<evidence type="ECO:0000313" key="1">
    <source>
        <dbReference type="EMBL" id="SJZ41214.1"/>
    </source>
</evidence>
<dbReference type="Pfam" id="PF07747">
    <property type="entry name" value="MTH865"/>
    <property type="match status" value="1"/>
</dbReference>
<dbReference type="InterPro" id="IPR036825">
    <property type="entry name" value="MTH865-like_sf"/>
</dbReference>
<accession>A0A1T4KFN0</accession>
<dbReference type="SUPFAM" id="SSF69025">
    <property type="entry name" value="Hypothetical protein MTH865"/>
    <property type="match status" value="1"/>
</dbReference>
<dbReference type="AlphaFoldDB" id="A0A1T4KFN0"/>
<sequence>MSLEKKLKDQVKKKIKGQIRTKIKKEIINVVKEAEFPVEDLEVLFNLFPEGRDTVYKISSFEFTVGEAEKLLENDDFPFKNPEEIANVILERLEI</sequence>
<proteinExistence type="predicted"/>
<reference evidence="2" key="1">
    <citation type="submission" date="2017-02" db="EMBL/GenBank/DDBJ databases">
        <authorList>
            <person name="Varghese N."/>
            <person name="Submissions S."/>
        </authorList>
    </citation>
    <scope>NUCLEOTIDE SEQUENCE [LARGE SCALE GENOMIC DNA]</scope>
    <source>
        <strain evidence="2">ATCC BAA-73</strain>
    </source>
</reference>
<dbReference type="Proteomes" id="UP000190625">
    <property type="component" value="Unassembled WGS sequence"/>
</dbReference>
<dbReference type="EMBL" id="FUWM01000006">
    <property type="protein sequence ID" value="SJZ41214.1"/>
    <property type="molecule type" value="Genomic_DNA"/>
</dbReference>
<dbReference type="STRING" id="142842.SAMN02745118_00758"/>
<dbReference type="Gene3D" id="1.10.238.80">
    <property type="entry name" value="MTH865-like"/>
    <property type="match status" value="1"/>
</dbReference>
<dbReference type="InterPro" id="IPR024093">
    <property type="entry name" value="Uncharacterised_MTH865"/>
</dbReference>
<protein>
    <submittedName>
        <fullName evidence="1">Uncharacterized protein</fullName>
    </submittedName>
</protein>